<keyword evidence="1" id="KW-0472">Membrane</keyword>
<reference evidence="2 3" key="1">
    <citation type="submission" date="2019-02" db="EMBL/GenBank/DDBJ databases">
        <title>Sequencing the genomes of 1000 actinobacteria strains.</title>
        <authorList>
            <person name="Klenk H.-P."/>
        </authorList>
    </citation>
    <scope>NUCLEOTIDE SEQUENCE [LARGE SCALE GENOMIC DNA]</scope>
    <source>
        <strain evidence="2 3">DSM 45162</strain>
    </source>
</reference>
<gene>
    <name evidence="2" type="ORF">EV385_0763</name>
</gene>
<keyword evidence="3" id="KW-1185">Reference proteome</keyword>
<dbReference type="AlphaFoldDB" id="A0A4Q7ZG81"/>
<dbReference type="OrthoDB" id="4640879at2"/>
<comment type="caution">
    <text evidence="2">The sequence shown here is derived from an EMBL/GenBank/DDBJ whole genome shotgun (WGS) entry which is preliminary data.</text>
</comment>
<proteinExistence type="predicted"/>
<evidence type="ECO:0000313" key="2">
    <source>
        <dbReference type="EMBL" id="RZU49029.1"/>
    </source>
</evidence>
<protein>
    <submittedName>
        <fullName evidence="2">Uncharacterized protein</fullName>
    </submittedName>
</protein>
<keyword evidence="1" id="KW-1133">Transmembrane helix</keyword>
<accession>A0A4Q7ZG81</accession>
<dbReference type="RefSeq" id="WP_130513055.1">
    <property type="nucleotide sequence ID" value="NZ_SHKY01000001.1"/>
</dbReference>
<feature type="transmembrane region" description="Helical" evidence="1">
    <location>
        <begin position="37"/>
        <end position="58"/>
    </location>
</feature>
<keyword evidence="1" id="KW-0812">Transmembrane</keyword>
<evidence type="ECO:0000256" key="1">
    <source>
        <dbReference type="SAM" id="Phobius"/>
    </source>
</evidence>
<name>A0A4Q7ZG81_9ACTN</name>
<dbReference type="EMBL" id="SHKY01000001">
    <property type="protein sequence ID" value="RZU49029.1"/>
    <property type="molecule type" value="Genomic_DNA"/>
</dbReference>
<organism evidence="2 3">
    <name type="scientific">Krasilnikovia cinnamomea</name>
    <dbReference type="NCBI Taxonomy" id="349313"/>
    <lineage>
        <taxon>Bacteria</taxon>
        <taxon>Bacillati</taxon>
        <taxon>Actinomycetota</taxon>
        <taxon>Actinomycetes</taxon>
        <taxon>Micromonosporales</taxon>
        <taxon>Micromonosporaceae</taxon>
        <taxon>Krasilnikovia</taxon>
    </lineage>
</organism>
<evidence type="ECO:0000313" key="3">
    <source>
        <dbReference type="Proteomes" id="UP000292564"/>
    </source>
</evidence>
<dbReference type="Proteomes" id="UP000292564">
    <property type="component" value="Unassembled WGS sequence"/>
</dbReference>
<sequence length="71" mass="7188">MRGWLAMSLGLLAVVLGAVWTLQGLDVLTDSAMSGVTAWAVIGPVVAVGGLALIVIGLRQRSRGRAGSAAE</sequence>